<organism evidence="3">
    <name type="scientific">Thermogemmatispora argillosa</name>
    <dbReference type="NCBI Taxonomy" id="2045280"/>
    <lineage>
        <taxon>Bacteria</taxon>
        <taxon>Bacillati</taxon>
        <taxon>Chloroflexota</taxon>
        <taxon>Ktedonobacteria</taxon>
        <taxon>Thermogemmatisporales</taxon>
        <taxon>Thermogemmatisporaceae</taxon>
        <taxon>Thermogemmatispora</taxon>
    </lineage>
</organism>
<dbReference type="AlphaFoldDB" id="A0A455T4U3"/>
<protein>
    <recommendedName>
        <fullName evidence="2">HTH merR-type domain-containing protein</fullName>
    </recommendedName>
</protein>
<accession>A0A455T4U3</accession>
<evidence type="ECO:0000313" key="3">
    <source>
        <dbReference type="EMBL" id="BBH94221.1"/>
    </source>
</evidence>
<dbReference type="InterPro" id="IPR047057">
    <property type="entry name" value="MerR_fam"/>
</dbReference>
<gene>
    <name evidence="3" type="ORF">KTA_24200</name>
</gene>
<dbReference type="InterPro" id="IPR009061">
    <property type="entry name" value="DNA-bd_dom_put_sf"/>
</dbReference>
<keyword evidence="1" id="KW-0238">DNA-binding</keyword>
<reference evidence="3" key="1">
    <citation type="submission" date="2018-12" db="EMBL/GenBank/DDBJ databases">
        <title>Novel natural products biosynthetic potential of the class Ktedonobacteria.</title>
        <authorList>
            <person name="Zheng Y."/>
            <person name="Saitou A."/>
            <person name="Wang C.M."/>
            <person name="Toyoda A."/>
            <person name="Minakuchi Y."/>
            <person name="Sekiguchi Y."/>
            <person name="Ueda K."/>
            <person name="Takano H."/>
            <person name="Sakai Y."/>
            <person name="Yokota A."/>
            <person name="Yabe S."/>
        </authorList>
    </citation>
    <scope>NUCLEOTIDE SEQUENCE</scope>
    <source>
        <strain evidence="3">A3-2</strain>
    </source>
</reference>
<dbReference type="PANTHER" id="PTHR30204">
    <property type="entry name" value="REDOX-CYCLING DRUG-SENSING TRANSCRIPTIONAL ACTIVATOR SOXR"/>
    <property type="match status" value="1"/>
</dbReference>
<evidence type="ECO:0000259" key="2">
    <source>
        <dbReference type="PROSITE" id="PS50937"/>
    </source>
</evidence>
<dbReference type="GO" id="GO:0003677">
    <property type="term" value="F:DNA binding"/>
    <property type="evidence" value="ECO:0007669"/>
    <property type="project" value="UniProtKB-KW"/>
</dbReference>
<dbReference type="GO" id="GO:0003700">
    <property type="term" value="F:DNA-binding transcription factor activity"/>
    <property type="evidence" value="ECO:0007669"/>
    <property type="project" value="InterPro"/>
</dbReference>
<feature type="domain" description="HTH merR-type" evidence="2">
    <location>
        <begin position="9"/>
        <end position="78"/>
    </location>
</feature>
<dbReference type="CDD" id="cd00592">
    <property type="entry name" value="HTH_MerR-like"/>
    <property type="match status" value="1"/>
</dbReference>
<dbReference type="EMBL" id="AP019377">
    <property type="protein sequence ID" value="BBH94221.1"/>
    <property type="molecule type" value="Genomic_DNA"/>
</dbReference>
<dbReference type="PANTHER" id="PTHR30204:SF93">
    <property type="entry name" value="HTH MERR-TYPE DOMAIN-CONTAINING PROTEIN"/>
    <property type="match status" value="1"/>
</dbReference>
<dbReference type="SUPFAM" id="SSF46955">
    <property type="entry name" value="Putative DNA-binding domain"/>
    <property type="match status" value="1"/>
</dbReference>
<dbReference type="SMART" id="SM00422">
    <property type="entry name" value="HTH_MERR"/>
    <property type="match status" value="1"/>
</dbReference>
<proteinExistence type="predicted"/>
<dbReference type="InterPro" id="IPR000551">
    <property type="entry name" value="MerR-type_HTH_dom"/>
</dbReference>
<name>A0A455T4U3_9CHLR</name>
<sequence>MQQEDTERELSIDELAQVTGIPSRTIRFYNTQGLLPPPHKRGRVAYYSGEHVRVLTLIKELKEQHNLSLDLIRQLLEIRAQHGEIQMNLALKQRLLRPLAASGQEMRLSRDLLIEQTGISPTLLDELLQLELLFPVKDGENLLFTGDDLLLIELYRRLAELGLPLALVTLMRFHLRQLVRSEIAAFEQYLLPQWRSRGFPLEEQARHFEEILTLTDTLISILHRKLL</sequence>
<dbReference type="Gene3D" id="1.10.1660.10">
    <property type="match status" value="1"/>
</dbReference>
<dbReference type="PROSITE" id="PS50937">
    <property type="entry name" value="HTH_MERR_2"/>
    <property type="match status" value="1"/>
</dbReference>
<dbReference type="Pfam" id="PF13411">
    <property type="entry name" value="MerR_1"/>
    <property type="match status" value="1"/>
</dbReference>
<evidence type="ECO:0000256" key="1">
    <source>
        <dbReference type="ARBA" id="ARBA00023125"/>
    </source>
</evidence>